<evidence type="ECO:0000313" key="5">
    <source>
        <dbReference type="EMBL" id="RKP15255.1"/>
    </source>
</evidence>
<dbReference type="Pfam" id="PF10342">
    <property type="entry name" value="Kre9_KNH"/>
    <property type="match status" value="1"/>
</dbReference>
<feature type="domain" description="Yeast cell wall synthesis Kre9/Knh1-like N-terminal" evidence="4">
    <location>
        <begin position="420"/>
        <end position="487"/>
    </location>
</feature>
<accession>A0A4P9Y8A0</accession>
<evidence type="ECO:0000313" key="6">
    <source>
        <dbReference type="Proteomes" id="UP000267251"/>
    </source>
</evidence>
<dbReference type="Proteomes" id="UP000267251">
    <property type="component" value="Unassembled WGS sequence"/>
</dbReference>
<sequence>MILHTSSPYNLIFLLASIAITQAPTSLADVNALYTPMGSYSVGEEIPLTWKHDGKGVATVNFVAVNRDTGVQSFLGTGQSKDQILNVHWDTDIGPGDFHLILFQKTPEKILYSGNFTIYEDSDEDDDDSNWEDFERVGGWVPKLFSRSFSDNPVVPIGPVLNSQQVALPSPPSSQSPLVLHDTGMAPIQFTASPALVSYPLEKEDIHQPQEANEAIEPAVAPSAEQMGIPTPGGVAPLPGTLMTLAMAEPSVLAPTPTAPAAPTLLAKPLDMPSQAMPILEGPLANQLMKKAEESVISVLHTYLNEAQTLPTAIAFAATTISIPSPANHFAFSYPATETRWSSPTPRSIPVNGMFNGKVSRKRASYGAVSATSGLAIPHVHIMVGPAVPPSWTWTLLLALPAAQAAVGNINTPVGPFIPGSIMTVNWIQDASTGSNPKETQLELVNKKTGTVRPIDRHVKPDAGSYNWTIPKNLTPGEYYIRMTGGRQPIFTGEFQVNPGDGSSSGSSNDAGPQPGQNDAADATGDDNNTHSTRTSSATPLVLPLYPLLLLPSASLLWSSIPF</sequence>
<organism evidence="5 6">
    <name type="scientific">Piptocephalis cylindrospora</name>
    <dbReference type="NCBI Taxonomy" id="1907219"/>
    <lineage>
        <taxon>Eukaryota</taxon>
        <taxon>Fungi</taxon>
        <taxon>Fungi incertae sedis</taxon>
        <taxon>Zoopagomycota</taxon>
        <taxon>Zoopagomycotina</taxon>
        <taxon>Zoopagomycetes</taxon>
        <taxon>Zoopagales</taxon>
        <taxon>Piptocephalidaceae</taxon>
        <taxon>Piptocephalis</taxon>
    </lineage>
</organism>
<evidence type="ECO:0000259" key="4">
    <source>
        <dbReference type="Pfam" id="PF10342"/>
    </source>
</evidence>
<feature type="chain" id="PRO_5020228593" description="Yeast cell wall synthesis Kre9/Knh1-like N-terminal domain-containing protein" evidence="3">
    <location>
        <begin position="29"/>
        <end position="563"/>
    </location>
</feature>
<feature type="signal peptide" evidence="3">
    <location>
        <begin position="1"/>
        <end position="28"/>
    </location>
</feature>
<dbReference type="OrthoDB" id="5592186at2759"/>
<feature type="compositionally biased region" description="Low complexity" evidence="2">
    <location>
        <begin position="518"/>
        <end position="527"/>
    </location>
</feature>
<evidence type="ECO:0000256" key="3">
    <source>
        <dbReference type="SAM" id="SignalP"/>
    </source>
</evidence>
<keyword evidence="6" id="KW-1185">Reference proteome</keyword>
<evidence type="ECO:0000256" key="1">
    <source>
        <dbReference type="ARBA" id="ARBA00022729"/>
    </source>
</evidence>
<dbReference type="EMBL" id="KZ987745">
    <property type="protein sequence ID" value="RKP15255.1"/>
    <property type="molecule type" value="Genomic_DNA"/>
</dbReference>
<proteinExistence type="predicted"/>
<evidence type="ECO:0000256" key="2">
    <source>
        <dbReference type="SAM" id="MobiDB-lite"/>
    </source>
</evidence>
<dbReference type="AlphaFoldDB" id="A0A4P9Y8A0"/>
<feature type="region of interest" description="Disordered" evidence="2">
    <location>
        <begin position="491"/>
        <end position="537"/>
    </location>
</feature>
<keyword evidence="1 3" id="KW-0732">Signal</keyword>
<reference evidence="6" key="1">
    <citation type="journal article" date="2018" name="Nat. Microbiol.">
        <title>Leveraging single-cell genomics to expand the fungal tree of life.</title>
        <authorList>
            <person name="Ahrendt S.R."/>
            <person name="Quandt C.A."/>
            <person name="Ciobanu D."/>
            <person name="Clum A."/>
            <person name="Salamov A."/>
            <person name="Andreopoulos B."/>
            <person name="Cheng J.F."/>
            <person name="Woyke T."/>
            <person name="Pelin A."/>
            <person name="Henrissat B."/>
            <person name="Reynolds N.K."/>
            <person name="Benny G.L."/>
            <person name="Smith M.E."/>
            <person name="James T.Y."/>
            <person name="Grigoriev I.V."/>
        </authorList>
    </citation>
    <scope>NUCLEOTIDE SEQUENCE [LARGE SCALE GENOMIC DNA]</scope>
</reference>
<protein>
    <recommendedName>
        <fullName evidence="4">Yeast cell wall synthesis Kre9/Knh1-like N-terminal domain-containing protein</fullName>
    </recommendedName>
</protein>
<name>A0A4P9Y8A0_9FUNG</name>
<dbReference type="InterPro" id="IPR018466">
    <property type="entry name" value="Kre9/Knh1-like_N"/>
</dbReference>
<gene>
    <name evidence="5" type="ORF">BJ684DRAFT_18400</name>
</gene>